<sequence length="362" mass="42607">MNENLEPFEYKELPVESVEADEEAQIRVLYDVSDLVESIREVGQLMPGYAYKDGDKYKVFVGIRRLRAVKELYEKEGKPKVFKAFVFEKKPKNYYELIREENVKRSDLTGLDKFHIILKFPFADKLLPARDVHLIKPVIRSLSESVEKELKELAEVEQRAKAQGFNNHLSLEELIFLFRDLQSLEERKFFAIFFLVYRINVKRVTAESFKEFAIKNVSILKPRDLEIAGLSKEDVDKIIAMYKAPPYQAEIIREEFEEKEEEPEEKLEKTEETESAEEQPLEIEKPEEQPEEVEKIEIEREEVPSEISEEETIILMQHDVEYEIVNEQRFMLVKKESGIRAIYVEDGQELELAGKKVRIKYG</sequence>
<reference evidence="3 4" key="1">
    <citation type="submission" date="2017-04" db="EMBL/GenBank/DDBJ databases">
        <title>Novel microbial lineages endemic to geothermal iron-oxide mats fill important gaps in the evolutionary history of Archaea.</title>
        <authorList>
            <person name="Jay Z.J."/>
            <person name="Beam J.P."/>
            <person name="Dlakic M."/>
            <person name="Rusch D.B."/>
            <person name="Kozubal M.A."/>
            <person name="Inskeep W.P."/>
        </authorList>
    </citation>
    <scope>NUCLEOTIDE SEQUENCE [LARGE SCALE GENOMIC DNA]</scope>
    <source>
        <strain evidence="3">OSP_D</strain>
    </source>
</reference>
<protein>
    <recommendedName>
        <fullName evidence="2">ParB-like N-terminal domain-containing protein</fullName>
    </recommendedName>
</protein>
<dbReference type="InterPro" id="IPR036086">
    <property type="entry name" value="ParB/Sulfiredoxin_sf"/>
</dbReference>
<dbReference type="EMBL" id="NEXC01000099">
    <property type="protein sequence ID" value="PSN82121.1"/>
    <property type="molecule type" value="Genomic_DNA"/>
</dbReference>
<organism evidence="3 4">
    <name type="scientific">Candidatus Marsarchaeota G1 archaeon OSP_D</name>
    <dbReference type="NCBI Taxonomy" id="1978155"/>
    <lineage>
        <taxon>Archaea</taxon>
        <taxon>Candidatus Marsarchaeota</taxon>
        <taxon>Candidatus Marsarchaeota group 1</taxon>
    </lineage>
</organism>
<dbReference type="SUPFAM" id="SSF110849">
    <property type="entry name" value="ParB/Sulfiredoxin"/>
    <property type="match status" value="1"/>
</dbReference>
<evidence type="ECO:0000313" key="4">
    <source>
        <dbReference type="Proteomes" id="UP000240880"/>
    </source>
</evidence>
<feature type="compositionally biased region" description="Basic and acidic residues" evidence="1">
    <location>
        <begin position="282"/>
        <end position="293"/>
    </location>
</feature>
<comment type="caution">
    <text evidence="3">The sequence shown here is derived from an EMBL/GenBank/DDBJ whole genome shotgun (WGS) entry which is preliminary data.</text>
</comment>
<dbReference type="Pfam" id="PF02195">
    <property type="entry name" value="ParB_N"/>
    <property type="match status" value="1"/>
</dbReference>
<proteinExistence type="predicted"/>
<dbReference type="AlphaFoldDB" id="A0A2R6A6V6"/>
<name>A0A2R6A6V6_9ARCH</name>
<evidence type="ECO:0000256" key="1">
    <source>
        <dbReference type="SAM" id="MobiDB-lite"/>
    </source>
</evidence>
<accession>A0A2R6A6V6</accession>
<evidence type="ECO:0000259" key="2">
    <source>
        <dbReference type="SMART" id="SM00470"/>
    </source>
</evidence>
<dbReference type="SMART" id="SM00470">
    <property type="entry name" value="ParB"/>
    <property type="match status" value="1"/>
</dbReference>
<dbReference type="Gene3D" id="3.90.1530.30">
    <property type="match status" value="1"/>
</dbReference>
<gene>
    <name evidence="3" type="ORF">B9Q01_08930</name>
</gene>
<feature type="region of interest" description="Disordered" evidence="1">
    <location>
        <begin position="256"/>
        <end position="293"/>
    </location>
</feature>
<feature type="domain" description="ParB-like N-terminal" evidence="2">
    <location>
        <begin position="11"/>
        <end position="103"/>
    </location>
</feature>
<evidence type="ECO:0000313" key="3">
    <source>
        <dbReference type="EMBL" id="PSN82121.1"/>
    </source>
</evidence>
<dbReference type="Proteomes" id="UP000240880">
    <property type="component" value="Unassembled WGS sequence"/>
</dbReference>
<dbReference type="InterPro" id="IPR003115">
    <property type="entry name" value="ParB_N"/>
</dbReference>